<gene>
    <name evidence="1" type="ORF">HGA03_10660</name>
</gene>
<organism evidence="1 2">
    <name type="scientific">Cellulomonas denverensis</name>
    <dbReference type="NCBI Taxonomy" id="264297"/>
    <lineage>
        <taxon>Bacteria</taxon>
        <taxon>Bacillati</taxon>
        <taxon>Actinomycetota</taxon>
        <taxon>Actinomycetes</taxon>
        <taxon>Micrococcales</taxon>
        <taxon>Cellulomonadaceae</taxon>
        <taxon>Cellulomonas</taxon>
    </lineage>
</organism>
<dbReference type="Proteomes" id="UP000581206">
    <property type="component" value="Unassembled WGS sequence"/>
</dbReference>
<comment type="caution">
    <text evidence="1">The sequence shown here is derived from an EMBL/GenBank/DDBJ whole genome shotgun (WGS) entry which is preliminary data.</text>
</comment>
<dbReference type="EMBL" id="JAAXOX010000004">
    <property type="protein sequence ID" value="NKY23123.1"/>
    <property type="molecule type" value="Genomic_DNA"/>
</dbReference>
<accession>A0A7X6QZF0</accession>
<reference evidence="1 2" key="1">
    <citation type="submission" date="2020-04" db="EMBL/GenBank/DDBJ databases">
        <title>MicrobeNet Type strains.</title>
        <authorList>
            <person name="Nicholson A.C."/>
        </authorList>
    </citation>
    <scope>NUCLEOTIDE SEQUENCE [LARGE SCALE GENOMIC DNA]</scope>
    <source>
        <strain evidence="1 2">ATCC BAA-788</strain>
    </source>
</reference>
<keyword evidence="2" id="KW-1185">Reference proteome</keyword>
<proteinExistence type="predicted"/>
<evidence type="ECO:0000313" key="2">
    <source>
        <dbReference type="Proteomes" id="UP000581206"/>
    </source>
</evidence>
<evidence type="ECO:0000313" key="1">
    <source>
        <dbReference type="EMBL" id="NKY23123.1"/>
    </source>
</evidence>
<dbReference type="AlphaFoldDB" id="A0A7X6QZF0"/>
<name>A0A7X6QZF0_9CELL</name>
<dbReference type="RefSeq" id="WP_168630238.1">
    <property type="nucleotide sequence ID" value="NZ_BONL01000001.1"/>
</dbReference>
<protein>
    <submittedName>
        <fullName evidence="1">Uncharacterized protein</fullName>
    </submittedName>
</protein>
<sequence length="165" mass="17746">MLPEELDVSLLAGLAVIEVGCRQAWPFLALIDQRGEREVRLYFDTDMRVEGEGGGGFSQEDAGLLAALGKVLNCAIERAHIAASGDLRVDFSDGYVLEASGQGNSATTVAPWWFGLVSDPPPVPAHRVNGRHESKVCRARSATAFERAGARRRVGPTPQQPTEFG</sequence>